<evidence type="ECO:0000313" key="8">
    <source>
        <dbReference type="EMBL" id="ALO50147.1"/>
    </source>
</evidence>
<dbReference type="GO" id="GO:0003968">
    <property type="term" value="F:RNA-directed RNA polymerase activity"/>
    <property type="evidence" value="ECO:0007669"/>
    <property type="project" value="UniProtKB-KW"/>
</dbReference>
<evidence type="ECO:0000256" key="4">
    <source>
        <dbReference type="ARBA" id="ARBA00022695"/>
    </source>
</evidence>
<evidence type="ECO:0000256" key="6">
    <source>
        <dbReference type="ARBA" id="ARBA00048744"/>
    </source>
</evidence>
<evidence type="ECO:0000256" key="3">
    <source>
        <dbReference type="ARBA" id="ARBA00022679"/>
    </source>
</evidence>
<dbReference type="EC" id="2.7.7.48" evidence="1 7"/>
<keyword evidence="2 7" id="KW-0696">RNA-directed RNA polymerase</keyword>
<dbReference type="InterPro" id="IPR043502">
    <property type="entry name" value="DNA/RNA_pol_sf"/>
</dbReference>
<protein>
    <recommendedName>
        <fullName evidence="1 7">RNA-directed RNA polymerase</fullName>
        <ecNumber evidence="1 7">2.7.7.48</ecNumber>
    </recommendedName>
</protein>
<keyword evidence="4 7" id="KW-0548">Nucleotidyltransferase</keyword>
<organism evidence="8">
    <name type="scientific">Pleosporales megabirnavirus 1</name>
    <dbReference type="NCBI Taxonomy" id="1755794"/>
    <lineage>
        <taxon>Viruses</taxon>
        <taxon>Riboviria</taxon>
        <taxon>Orthornavirae</taxon>
        <taxon>Duplornaviricota</taxon>
        <taxon>Chrymotiviricetes</taxon>
        <taxon>Ghabrivirales</taxon>
        <taxon>Alphatotivirineae</taxon>
        <taxon>Megabirnaviridae</taxon>
        <taxon>Megabirnavirus</taxon>
        <taxon>Megabirnavirus sani</taxon>
    </lineage>
</organism>
<dbReference type="GO" id="GO:0000166">
    <property type="term" value="F:nucleotide binding"/>
    <property type="evidence" value="ECO:0007669"/>
    <property type="project" value="UniProtKB-KW"/>
</dbReference>
<dbReference type="InterPro" id="IPR001795">
    <property type="entry name" value="RNA-dir_pol_luteovirus"/>
</dbReference>
<dbReference type="GO" id="GO:0006351">
    <property type="term" value="P:DNA-templated transcription"/>
    <property type="evidence" value="ECO:0007669"/>
    <property type="project" value="InterPro"/>
</dbReference>
<dbReference type="Pfam" id="PF02123">
    <property type="entry name" value="RdRP_4"/>
    <property type="match status" value="1"/>
</dbReference>
<sequence>MSIDSLGAISTNESCYITPLIATYTATFGTDFELEHDDIAIASYWATMRGTRQWPAGLEFTALQGKATGDIISGTFGSEGLYLDRHTYVRVKESVVTACCNARLNAHKRGHAHGALQVGRAIYSNAFSGNVPDWLAVLEVEFECGPDLAAHQELMDKSADPGTHAIYGAKRSFVYSTADRLVAHSMKRSEADTRLEHRGYDVNDYDVFETQEQALRHNNACVSAVLRALHEGEQALADVLYYYFPCMDRSLYLRSRFSYRLLSRLIRFTVSNGTLAEDHLALLCRTFVNLGHQAFSCFLMLTLTTTHGRALIEFLVDGGYFFGGFKEVEKKLKSLHTIARRNRWVPRRLRAFNVEPGSLMYLTSLLGRFYLDTAANDSTVEDRCAYFGEHVSHDSVTGTHTAEKHWERMEGFFAARAKSAAAAWRGSDVDSLTEWLDRYIGFAASGSAGTHTGDSFGVEHSVSKRLWLSDQEEGTVAWYVLEQPVGASTTTVVKREAGKLRQLLPAGVPHWMVEVQLIKEIEGRIYRDMPLSLEMTAYDEWFGVMDRRKRMVDGEAIACIDWADFNITHTLRDMSRYFWWLGEAALKACPEPNFAGNMTKGEYLKQAAEWCSATLYNLWLRNGAEKDAEFEHAARGLWSGWQTTSFINSSFNVGYCEDVFASIKDMWGEFEMSCRYHAGDDFHGNVAHEIDGLRLIAAMAWAKHDLNPSKQLAAGDVGEFLRNEYLRDGRVLGSINRSIAGFVGSDMQSPEIHSGLEQAQGTNESLHMMIRRGADAAMVERIRYLIVGFWSTVKAPRTGRVVQPSIEVMARSARSGGMGCSRYGVLPDEYNDTMPRMLVMRDVPLEIRVPRNASRIMQGLVSRLHAFGFTHCRTELLRNDVLHATYGADWPSDVKNDLISNLREAQADWVLAANEHQQQSVRALLPDVPREVSEFIDRCVQTSFDRKEMEGGCSDLNGIADGMRAISLGKFAAADASLGYLAQGASRVAGFDAVLAMSEGRCAAQLATLRKYLSEECYRQLVEHKWHLPTNTAGVIAPAVRAVTFAVVNYALSWMKYHWAGAWHVPDTVSRYVVAVLQRLANAWRKDQKFINM</sequence>
<keyword evidence="5 7" id="KW-0547">Nucleotide-binding</keyword>
<dbReference type="GO" id="GO:0003723">
    <property type="term" value="F:RNA binding"/>
    <property type="evidence" value="ECO:0007669"/>
    <property type="project" value="InterPro"/>
</dbReference>
<evidence type="ECO:0000256" key="1">
    <source>
        <dbReference type="ARBA" id="ARBA00012494"/>
    </source>
</evidence>
<evidence type="ECO:0000256" key="2">
    <source>
        <dbReference type="ARBA" id="ARBA00022484"/>
    </source>
</evidence>
<accession>A0A0S2KPB1</accession>
<name>A0A0S2KPB1_9VIRU</name>
<evidence type="ECO:0000256" key="7">
    <source>
        <dbReference type="RuleBase" id="RU364050"/>
    </source>
</evidence>
<dbReference type="SUPFAM" id="SSF56672">
    <property type="entry name" value="DNA/RNA polymerases"/>
    <property type="match status" value="1"/>
</dbReference>
<evidence type="ECO:0000256" key="5">
    <source>
        <dbReference type="ARBA" id="ARBA00022741"/>
    </source>
</evidence>
<reference evidence="8" key="1">
    <citation type="journal article" date="2015" name="Virus Res.">
        <title>Multiple approaches for the detection and characterization of viral and plasmid symbionts from a collection of marine fungi.</title>
        <authorList>
            <person name="Nerva L."/>
            <person name="Ciuffo M."/>
            <person name="Vallino M."/>
            <person name="Margaria P."/>
            <person name="Varese G.C."/>
            <person name="Gnavi G."/>
            <person name="Turina M."/>
        </authorList>
    </citation>
    <scope>NUCLEOTIDE SEQUENCE</scope>
</reference>
<dbReference type="EMBL" id="KT601119">
    <property type="protein sequence ID" value="ALO50147.1"/>
    <property type="molecule type" value="Genomic_RNA"/>
</dbReference>
<proteinExistence type="predicted"/>
<keyword evidence="7" id="KW-0693">Viral RNA replication</keyword>
<comment type="catalytic activity">
    <reaction evidence="6 7">
        <text>RNA(n) + a ribonucleoside 5'-triphosphate = RNA(n+1) + diphosphate</text>
        <dbReference type="Rhea" id="RHEA:21248"/>
        <dbReference type="Rhea" id="RHEA-COMP:14527"/>
        <dbReference type="Rhea" id="RHEA-COMP:17342"/>
        <dbReference type="ChEBI" id="CHEBI:33019"/>
        <dbReference type="ChEBI" id="CHEBI:61557"/>
        <dbReference type="ChEBI" id="CHEBI:140395"/>
        <dbReference type="EC" id="2.7.7.48"/>
    </reaction>
</comment>
<keyword evidence="3 7" id="KW-0808">Transferase</keyword>